<organism evidence="2 3">
    <name type="scientific">Lichenifustis flavocetrariae</name>
    <dbReference type="NCBI Taxonomy" id="2949735"/>
    <lineage>
        <taxon>Bacteria</taxon>
        <taxon>Pseudomonadati</taxon>
        <taxon>Pseudomonadota</taxon>
        <taxon>Alphaproteobacteria</taxon>
        <taxon>Hyphomicrobiales</taxon>
        <taxon>Lichenihabitantaceae</taxon>
        <taxon>Lichenifustis</taxon>
    </lineage>
</organism>
<evidence type="ECO:0000313" key="3">
    <source>
        <dbReference type="Proteomes" id="UP001165667"/>
    </source>
</evidence>
<proteinExistence type="predicted"/>
<dbReference type="Pfam" id="PF07386">
    <property type="entry name" value="DUF1499"/>
    <property type="match status" value="1"/>
</dbReference>
<evidence type="ECO:0000256" key="1">
    <source>
        <dbReference type="SAM" id="Phobius"/>
    </source>
</evidence>
<protein>
    <submittedName>
        <fullName evidence="2">DUF1499 domain-containing protein</fullName>
    </submittedName>
</protein>
<name>A0AA41YUP8_9HYPH</name>
<keyword evidence="3" id="KW-1185">Reference proteome</keyword>
<feature type="transmembrane region" description="Helical" evidence="1">
    <location>
        <begin position="76"/>
        <end position="97"/>
    </location>
</feature>
<dbReference type="EMBL" id="JAMOIM010000007">
    <property type="protein sequence ID" value="MCW6508909.1"/>
    <property type="molecule type" value="Genomic_DNA"/>
</dbReference>
<keyword evidence="1" id="KW-1133">Transmembrane helix</keyword>
<accession>A0AA41YUP8</accession>
<sequence length="246" mass="26123">MRPIPRFDTPARGTRVTRRLAVLGSVLAAVAVVWAHHPLSTPIEVLAILATGLVCAVFAVSSGIKALGRIWRTGESGVGSVLFGLLLAVLTLAYPGYLAAVAVGHPLSALATTDGTTPLRFSRSARAFALRGWLGPQRPEVFEKPVVLDLEPTETYAALSKLLAELHWRIADSVPPGGRLGLGHIDAVTYSPILHLPQDLAIRISPLAGQTRVDILSAARLGFYDFGESQATIRQLATALEAADDE</sequence>
<reference evidence="2" key="1">
    <citation type="submission" date="2022-05" db="EMBL/GenBank/DDBJ databases">
        <authorList>
            <person name="Pankratov T."/>
        </authorList>
    </citation>
    <scope>NUCLEOTIDE SEQUENCE</scope>
    <source>
        <strain evidence="2">BP6-180914</strain>
    </source>
</reference>
<dbReference type="InterPro" id="IPR010865">
    <property type="entry name" value="DUF1499"/>
</dbReference>
<keyword evidence="1" id="KW-0472">Membrane</keyword>
<comment type="caution">
    <text evidence="2">The sequence shown here is derived from an EMBL/GenBank/DDBJ whole genome shotgun (WGS) entry which is preliminary data.</text>
</comment>
<feature type="transmembrane region" description="Helical" evidence="1">
    <location>
        <begin position="45"/>
        <end position="64"/>
    </location>
</feature>
<evidence type="ECO:0000313" key="2">
    <source>
        <dbReference type="EMBL" id="MCW6508909.1"/>
    </source>
</evidence>
<dbReference type="RefSeq" id="WP_282585271.1">
    <property type="nucleotide sequence ID" value="NZ_JAMOIM010000007.1"/>
</dbReference>
<keyword evidence="1" id="KW-0812">Transmembrane</keyword>
<dbReference type="AlphaFoldDB" id="A0AA41YUP8"/>
<dbReference type="Proteomes" id="UP001165667">
    <property type="component" value="Unassembled WGS sequence"/>
</dbReference>
<gene>
    <name evidence="2" type="ORF">M8523_12850</name>
</gene>